<evidence type="ECO:0000256" key="1">
    <source>
        <dbReference type="SAM" id="MobiDB-lite"/>
    </source>
</evidence>
<dbReference type="KEGG" id="mmag:MMAD_37730"/>
<dbReference type="AlphaFoldDB" id="A0A7I7XJV6"/>
<reference evidence="2 3" key="1">
    <citation type="journal article" date="2019" name="Emerg. Microbes Infect.">
        <title>Comprehensive subspecies identification of 175 nontuberculous mycobacteria species based on 7547 genomic profiles.</title>
        <authorList>
            <person name="Matsumoto Y."/>
            <person name="Kinjo T."/>
            <person name="Motooka D."/>
            <person name="Nabeya D."/>
            <person name="Jung N."/>
            <person name="Uechi K."/>
            <person name="Horii T."/>
            <person name="Iida T."/>
            <person name="Fujita J."/>
            <person name="Nakamura S."/>
        </authorList>
    </citation>
    <scope>NUCLEOTIDE SEQUENCE [LARGE SCALE GENOMIC DNA]</scope>
    <source>
        <strain evidence="2 3">JCM 13574</strain>
    </source>
</reference>
<dbReference type="EMBL" id="AP022610">
    <property type="protein sequence ID" value="BBZ29478.1"/>
    <property type="molecule type" value="Genomic_DNA"/>
</dbReference>
<name>A0A7I7XJV6_9MYCO</name>
<gene>
    <name evidence="2" type="ORF">MMAD_37730</name>
</gene>
<feature type="region of interest" description="Disordered" evidence="1">
    <location>
        <begin position="1"/>
        <end position="105"/>
    </location>
</feature>
<accession>A0A7I7XJV6</accession>
<protein>
    <submittedName>
        <fullName evidence="2">Uncharacterized protein</fullName>
    </submittedName>
</protein>
<sequence length="105" mass="11868">MSRRYVRNPDPYSEWVEEQLRTPRQRAPQNPHLLHRDLPSDQSTEFSFGPGPVAPHLNGRRPEDGGLYRPRAPRVEPPPGGVGAPQPHRRPRNEARGAAGDRLAR</sequence>
<organism evidence="2 3">
    <name type="scientific">Mycolicibacterium madagascariense</name>
    <dbReference type="NCBI Taxonomy" id="212765"/>
    <lineage>
        <taxon>Bacteria</taxon>
        <taxon>Bacillati</taxon>
        <taxon>Actinomycetota</taxon>
        <taxon>Actinomycetes</taxon>
        <taxon>Mycobacteriales</taxon>
        <taxon>Mycobacteriaceae</taxon>
        <taxon>Mycolicibacterium</taxon>
    </lineage>
</organism>
<dbReference type="Proteomes" id="UP000466517">
    <property type="component" value="Chromosome"/>
</dbReference>
<evidence type="ECO:0000313" key="2">
    <source>
        <dbReference type="EMBL" id="BBZ29478.1"/>
    </source>
</evidence>
<evidence type="ECO:0000313" key="3">
    <source>
        <dbReference type="Proteomes" id="UP000466517"/>
    </source>
</evidence>
<keyword evidence="3" id="KW-1185">Reference proteome</keyword>
<proteinExistence type="predicted"/>